<proteinExistence type="inferred from homology"/>
<dbReference type="PANTHER" id="PTHR10730:SF53">
    <property type="entry name" value="GLYCOSYLTRANSFERASE 25 FAMILY MEMBER"/>
    <property type="match status" value="1"/>
</dbReference>
<sequence length="557" mass="64013">MFFSWSAAFFTLGIIQYATEIGGLLLTSSDPASILVAIQIRNKAHILPYFFSYLSNQNYPKDRIALHIRSDHNEDRSVEITQKWIDKHKEEYADISFKYRRFPTTYENEESPQSWPNERTKTLMMLREEALISGLKKGFDYLLMLDADVLLSNSSFLQGLLEAQKPIIAPLIFSYNGYLNFEIQASQIQEDLMTMAQEALAKGDVRGIFPVTQVKHCILIDLKNPKAGRLTFDSTRLIGDYSQYGEDIFSASAWENGIDMFLDNRILTSIMPPPLRSDEQLDDDQQRTLAAVSYASGTEWHYVYEDDIFKEDQIMEDQSNLGLEKVRNSETGVCKKQGYCKMKVLLLSFFAEVFVINLARRPEKKARLAKLLPTLGWEPTFVSAIDGKNLDLENLVRKGIVPMDDYIDRYNHRKMTMGEIGCVLSHYLIWKEIVDNGYEMALILEDDVSFEPYSKRVIRKSLGELKENNISWDLLYVGRQPRRKDNRPDFEETWVTPYVVKSGYSYWLLAYILTLEGAKKLVNTSILEQLIPSDEYVPVMSDVYVAACAVAHVPHAL</sequence>
<keyword evidence="3" id="KW-0808">Transferase</keyword>
<dbReference type="PANTHER" id="PTHR10730">
    <property type="entry name" value="PROCOLLAGEN-LYSINE,2-OXOGLUTARATE 5-DIOXYGENASE/GLYCOSYLTRANSFERASE 25 FAMILY MEMBER"/>
    <property type="match status" value="1"/>
</dbReference>
<dbReference type="InterPro" id="IPR029044">
    <property type="entry name" value="Nucleotide-diphossugar_trans"/>
</dbReference>
<dbReference type="InterPro" id="IPR002654">
    <property type="entry name" value="Glyco_trans_25"/>
</dbReference>
<evidence type="ECO:0000256" key="2">
    <source>
        <dbReference type="ARBA" id="ARBA00022676"/>
    </source>
</evidence>
<dbReference type="Pfam" id="PF03452">
    <property type="entry name" value="Anp1"/>
    <property type="match status" value="1"/>
</dbReference>
<comment type="similarity">
    <text evidence="1">Belongs to the glycosyltransferase 25 family.</text>
</comment>
<accession>A0A7R8ZPG9</accession>
<dbReference type="CDD" id="cd06532">
    <property type="entry name" value="Glyco_transf_25"/>
    <property type="match status" value="1"/>
</dbReference>
<feature type="domain" description="Glycosyl transferase family 25" evidence="4">
    <location>
        <begin position="352"/>
        <end position="525"/>
    </location>
</feature>
<evidence type="ECO:0000313" key="5">
    <source>
        <dbReference type="EMBL" id="CAD7229301.1"/>
    </source>
</evidence>
<dbReference type="AlphaFoldDB" id="A0A7R8ZPG9"/>
<gene>
    <name evidence="5" type="ORF">CTOB1V02_LOCUS7174</name>
</gene>
<evidence type="ECO:0000259" key="4">
    <source>
        <dbReference type="Pfam" id="PF01755"/>
    </source>
</evidence>
<dbReference type="GO" id="GO:0050211">
    <property type="term" value="F:procollagen galactosyltransferase activity"/>
    <property type="evidence" value="ECO:0007669"/>
    <property type="project" value="TreeGrafter"/>
</dbReference>
<dbReference type="InterPro" id="IPR050757">
    <property type="entry name" value="Collagen_mod_GT25"/>
</dbReference>
<dbReference type="Pfam" id="PF01755">
    <property type="entry name" value="Glyco_transf_25"/>
    <property type="match status" value="1"/>
</dbReference>
<organism evidence="5">
    <name type="scientific">Cyprideis torosa</name>
    <dbReference type="NCBI Taxonomy" id="163714"/>
    <lineage>
        <taxon>Eukaryota</taxon>
        <taxon>Metazoa</taxon>
        <taxon>Ecdysozoa</taxon>
        <taxon>Arthropoda</taxon>
        <taxon>Crustacea</taxon>
        <taxon>Oligostraca</taxon>
        <taxon>Ostracoda</taxon>
        <taxon>Podocopa</taxon>
        <taxon>Podocopida</taxon>
        <taxon>Cytherocopina</taxon>
        <taxon>Cytheroidea</taxon>
        <taxon>Cytherideidae</taxon>
        <taxon>Cyprideis</taxon>
    </lineage>
</organism>
<evidence type="ECO:0000256" key="3">
    <source>
        <dbReference type="ARBA" id="ARBA00022679"/>
    </source>
</evidence>
<dbReference type="EMBL" id="OB661985">
    <property type="protein sequence ID" value="CAD7229301.1"/>
    <property type="molecule type" value="Genomic_DNA"/>
</dbReference>
<dbReference type="Gene3D" id="3.90.550.10">
    <property type="entry name" value="Spore Coat Polysaccharide Biosynthesis Protein SpsA, Chain A"/>
    <property type="match status" value="1"/>
</dbReference>
<name>A0A7R8ZPG9_9CRUS</name>
<dbReference type="OrthoDB" id="47375at2759"/>
<dbReference type="SUPFAM" id="SSF53448">
    <property type="entry name" value="Nucleotide-diphospho-sugar transferases"/>
    <property type="match status" value="1"/>
</dbReference>
<evidence type="ECO:0000256" key="1">
    <source>
        <dbReference type="ARBA" id="ARBA00006721"/>
    </source>
</evidence>
<keyword evidence="2" id="KW-0328">Glycosyltransferase</keyword>
<reference evidence="5" key="1">
    <citation type="submission" date="2020-11" db="EMBL/GenBank/DDBJ databases">
        <authorList>
            <person name="Tran Van P."/>
        </authorList>
    </citation>
    <scope>NUCLEOTIDE SEQUENCE</scope>
</reference>
<protein>
    <recommendedName>
        <fullName evidence="4">Glycosyl transferase family 25 domain-containing protein</fullName>
    </recommendedName>
</protein>